<dbReference type="VEuPathDB" id="FungiDB:ASPFODRAFT_58782"/>
<feature type="transmembrane region" description="Helical" evidence="2">
    <location>
        <begin position="164"/>
        <end position="185"/>
    </location>
</feature>
<name>A0A1M3TTL3_ASPLC</name>
<accession>A0A1M3TTL3</accession>
<reference evidence="5" key="1">
    <citation type="journal article" date="2017" name="Genome Biol.">
        <title>Comparative genomics reveals high biological diversity and specific adaptations in the industrially and medically important fungal genus Aspergillus.</title>
        <authorList>
            <person name="de Vries R.P."/>
            <person name="Riley R."/>
            <person name="Wiebenga A."/>
            <person name="Aguilar-Osorio G."/>
            <person name="Amillis S."/>
            <person name="Uchima C.A."/>
            <person name="Anderluh G."/>
            <person name="Asadollahi M."/>
            <person name="Askin M."/>
            <person name="Barry K."/>
            <person name="Battaglia E."/>
            <person name="Bayram O."/>
            <person name="Benocci T."/>
            <person name="Braus-Stromeyer S.A."/>
            <person name="Caldana C."/>
            <person name="Canovas D."/>
            <person name="Cerqueira G.C."/>
            <person name="Chen F."/>
            <person name="Chen W."/>
            <person name="Choi C."/>
            <person name="Clum A."/>
            <person name="Dos Santos R.A."/>
            <person name="Damasio A.R."/>
            <person name="Diallinas G."/>
            <person name="Emri T."/>
            <person name="Fekete E."/>
            <person name="Flipphi M."/>
            <person name="Freyberg S."/>
            <person name="Gallo A."/>
            <person name="Gournas C."/>
            <person name="Habgood R."/>
            <person name="Hainaut M."/>
            <person name="Harispe M.L."/>
            <person name="Henrissat B."/>
            <person name="Hilden K.S."/>
            <person name="Hope R."/>
            <person name="Hossain A."/>
            <person name="Karabika E."/>
            <person name="Karaffa L."/>
            <person name="Karanyi Z."/>
            <person name="Krasevec N."/>
            <person name="Kuo A."/>
            <person name="Kusch H."/>
            <person name="LaButti K."/>
            <person name="Lagendijk E.L."/>
            <person name="Lapidus A."/>
            <person name="Levasseur A."/>
            <person name="Lindquist E."/>
            <person name="Lipzen A."/>
            <person name="Logrieco A.F."/>
            <person name="MacCabe A."/>
            <person name="Maekelae M.R."/>
            <person name="Malavazi I."/>
            <person name="Melin P."/>
            <person name="Meyer V."/>
            <person name="Mielnichuk N."/>
            <person name="Miskei M."/>
            <person name="Molnar A.P."/>
            <person name="Mule G."/>
            <person name="Ngan C.Y."/>
            <person name="Orejas M."/>
            <person name="Orosz E."/>
            <person name="Ouedraogo J.P."/>
            <person name="Overkamp K.M."/>
            <person name="Park H.-S."/>
            <person name="Perrone G."/>
            <person name="Piumi F."/>
            <person name="Punt P.J."/>
            <person name="Ram A.F."/>
            <person name="Ramon A."/>
            <person name="Rauscher S."/>
            <person name="Record E."/>
            <person name="Riano-Pachon D.M."/>
            <person name="Robert V."/>
            <person name="Roehrig J."/>
            <person name="Ruller R."/>
            <person name="Salamov A."/>
            <person name="Salih N.S."/>
            <person name="Samson R.A."/>
            <person name="Sandor E."/>
            <person name="Sanguinetti M."/>
            <person name="Schuetze T."/>
            <person name="Sepcic K."/>
            <person name="Shelest E."/>
            <person name="Sherlock G."/>
            <person name="Sophianopoulou V."/>
            <person name="Squina F.M."/>
            <person name="Sun H."/>
            <person name="Susca A."/>
            <person name="Todd R.B."/>
            <person name="Tsang A."/>
            <person name="Unkles S.E."/>
            <person name="van de Wiele N."/>
            <person name="van Rossen-Uffink D."/>
            <person name="Oliveira J.V."/>
            <person name="Vesth T.C."/>
            <person name="Visser J."/>
            <person name="Yu J.-H."/>
            <person name="Zhou M."/>
            <person name="Andersen M.R."/>
            <person name="Archer D.B."/>
            <person name="Baker S.E."/>
            <person name="Benoit I."/>
            <person name="Brakhage A.A."/>
            <person name="Braus G.H."/>
            <person name="Fischer R."/>
            <person name="Frisvad J.C."/>
            <person name="Goldman G.H."/>
            <person name="Houbraken J."/>
            <person name="Oakley B."/>
            <person name="Pocsi I."/>
            <person name="Scazzocchio C."/>
            <person name="Seiboth B."/>
            <person name="vanKuyk P.A."/>
            <person name="Wortman J."/>
            <person name="Dyer P.S."/>
            <person name="Grigoriev I.V."/>
        </authorList>
    </citation>
    <scope>NUCLEOTIDE SEQUENCE [LARGE SCALE GENOMIC DNA]</scope>
    <source>
        <strain evidence="5">CBS 106.47</strain>
    </source>
</reference>
<dbReference type="PANTHER" id="PTHR39614:SF2">
    <property type="entry name" value="INTEGRAL MEMBRANE PROTEIN"/>
    <property type="match status" value="1"/>
</dbReference>
<evidence type="ECO:0000256" key="2">
    <source>
        <dbReference type="SAM" id="Phobius"/>
    </source>
</evidence>
<dbReference type="InterPro" id="IPR049326">
    <property type="entry name" value="Rhodopsin_dom_fungi"/>
</dbReference>
<evidence type="ECO:0000259" key="3">
    <source>
        <dbReference type="Pfam" id="PF20684"/>
    </source>
</evidence>
<evidence type="ECO:0000313" key="4">
    <source>
        <dbReference type="EMBL" id="OJZ90149.1"/>
    </source>
</evidence>
<evidence type="ECO:0000256" key="1">
    <source>
        <dbReference type="SAM" id="MobiDB-lite"/>
    </source>
</evidence>
<dbReference type="Proteomes" id="UP000184063">
    <property type="component" value="Unassembled WGS sequence"/>
</dbReference>
<organism evidence="4 5">
    <name type="scientific">Aspergillus luchuensis (strain CBS 106.47)</name>
    <dbReference type="NCBI Taxonomy" id="1137211"/>
    <lineage>
        <taxon>Eukaryota</taxon>
        <taxon>Fungi</taxon>
        <taxon>Dikarya</taxon>
        <taxon>Ascomycota</taxon>
        <taxon>Pezizomycotina</taxon>
        <taxon>Eurotiomycetes</taxon>
        <taxon>Eurotiomycetidae</taxon>
        <taxon>Eurotiales</taxon>
        <taxon>Aspergillaceae</taxon>
        <taxon>Aspergillus</taxon>
        <taxon>Aspergillus subgen. Circumdati</taxon>
    </lineage>
</organism>
<dbReference type="OrthoDB" id="3918601at2759"/>
<feature type="transmembrane region" description="Helical" evidence="2">
    <location>
        <begin position="49"/>
        <end position="70"/>
    </location>
</feature>
<protein>
    <recommendedName>
        <fullName evidence="3">Rhodopsin domain-containing protein</fullName>
    </recommendedName>
</protein>
<proteinExistence type="predicted"/>
<feature type="transmembrane region" description="Helical" evidence="2">
    <location>
        <begin position="123"/>
        <end position="144"/>
    </location>
</feature>
<sequence length="348" mass="37752">MAAPYGISPTDRSGAIVIAATLFMSWMVLVSLFRVYMRVAMNGPAGWDDVVVWIGGAIGIGNVGAIMKGVSQGLGRINPTDEDGAMKALYTANLLFLASHGASKVSVCLLLRRLGREGAYIRLCTVGLAVLVLWFLASLLAVGLQCEPSQPWNLTQCHSFMTGWRAMTAFDIITEALLVGLSIRLVWGVQMRRTQKAGVIGAFGTRIVIVALTIVRQCYLNRVGLNNILLDMSNVVVATEVLLHSSLMAATVPCLKPFVIAFNTGWGQGGQKDGSYLRSETSEGPPSKARSRPYPADDEITMIPTGGARECEGYLEEASGGLMIHQTREWSLRTEYIEMQPLRGPERL</sequence>
<keyword evidence="2" id="KW-0812">Transmembrane</keyword>
<feature type="transmembrane region" description="Helical" evidence="2">
    <location>
        <begin position="90"/>
        <end position="111"/>
    </location>
</feature>
<evidence type="ECO:0000313" key="5">
    <source>
        <dbReference type="Proteomes" id="UP000184063"/>
    </source>
</evidence>
<keyword evidence="2" id="KW-0472">Membrane</keyword>
<dbReference type="Pfam" id="PF20684">
    <property type="entry name" value="Fung_rhodopsin"/>
    <property type="match status" value="1"/>
</dbReference>
<dbReference type="EMBL" id="KV878238">
    <property type="protein sequence ID" value="OJZ90149.1"/>
    <property type="molecule type" value="Genomic_DNA"/>
</dbReference>
<dbReference type="AlphaFoldDB" id="A0A1M3TTL3"/>
<feature type="domain" description="Rhodopsin" evidence="3">
    <location>
        <begin position="33"/>
        <end position="259"/>
    </location>
</feature>
<dbReference type="PANTHER" id="PTHR39614">
    <property type="entry name" value="INTEGRAL MEMBRANE PROTEIN"/>
    <property type="match status" value="1"/>
</dbReference>
<feature type="region of interest" description="Disordered" evidence="1">
    <location>
        <begin position="270"/>
        <end position="298"/>
    </location>
</feature>
<keyword evidence="2" id="KW-1133">Transmembrane helix</keyword>
<gene>
    <name evidence="4" type="ORF">ASPFODRAFT_58782</name>
</gene>
<feature type="transmembrane region" description="Helical" evidence="2">
    <location>
        <begin position="197"/>
        <end position="215"/>
    </location>
</feature>
<feature type="transmembrane region" description="Helical" evidence="2">
    <location>
        <begin position="15"/>
        <end position="37"/>
    </location>
</feature>